<dbReference type="EMBL" id="FWDO01000001">
    <property type="protein sequence ID" value="SLM17340.1"/>
    <property type="molecule type" value="Genomic_DNA"/>
</dbReference>
<gene>
    <name evidence="1" type="ORF">SPIRO4BDMA_10008</name>
</gene>
<dbReference type="GO" id="GO:0003677">
    <property type="term" value="F:DNA binding"/>
    <property type="evidence" value="ECO:0007669"/>
    <property type="project" value="UniProtKB-KW"/>
</dbReference>
<dbReference type="GO" id="GO:0006355">
    <property type="term" value="P:regulation of DNA-templated transcription"/>
    <property type="evidence" value="ECO:0007669"/>
    <property type="project" value="InterPro"/>
</dbReference>
<accession>A0A3P3XM28</accession>
<dbReference type="InterPro" id="IPR010985">
    <property type="entry name" value="Ribbon_hlx_hlx"/>
</dbReference>
<organism evidence="1">
    <name type="scientific">uncultured spirochete</name>
    <dbReference type="NCBI Taxonomy" id="156406"/>
    <lineage>
        <taxon>Bacteria</taxon>
        <taxon>Pseudomonadati</taxon>
        <taxon>Spirochaetota</taxon>
        <taxon>Spirochaetia</taxon>
        <taxon>Spirochaetales</taxon>
        <taxon>environmental samples</taxon>
    </lineage>
</organism>
<reference evidence="1" key="1">
    <citation type="submission" date="2017-02" db="EMBL/GenBank/DDBJ databases">
        <authorList>
            <person name="Regsiter A."/>
            <person name="William W."/>
        </authorList>
    </citation>
    <scope>NUCLEOTIDE SEQUENCE</scope>
    <source>
        <strain evidence="1">BdmA 4</strain>
    </source>
</reference>
<evidence type="ECO:0000313" key="1">
    <source>
        <dbReference type="EMBL" id="SLM17340.1"/>
    </source>
</evidence>
<protein>
    <submittedName>
        <fullName evidence="1">CopG-like domain-containing protein DNA-binding</fullName>
    </submittedName>
</protein>
<sequence length="83" mass="9677">MTSVRLPTDLERKLEMIARKKRTSKTNVIREALETLFTQEETEKDSYELGKEYFGKYGSGDGSLSTTYKNKLKEKLNVKYHSH</sequence>
<name>A0A3P3XM28_9SPIR</name>
<keyword evidence="1" id="KW-0238">DNA-binding</keyword>
<proteinExistence type="predicted"/>
<dbReference type="SUPFAM" id="SSF47598">
    <property type="entry name" value="Ribbon-helix-helix"/>
    <property type="match status" value="1"/>
</dbReference>
<dbReference type="AlphaFoldDB" id="A0A3P3XM28"/>